<gene>
    <name evidence="2" type="ORF">QVD17_18480</name>
</gene>
<protein>
    <submittedName>
        <fullName evidence="2">Uncharacterized protein</fullName>
    </submittedName>
</protein>
<accession>A0AAD8KHU4</accession>
<evidence type="ECO:0000313" key="3">
    <source>
        <dbReference type="Proteomes" id="UP001229421"/>
    </source>
</evidence>
<dbReference type="AlphaFoldDB" id="A0AAD8KHU4"/>
<proteinExistence type="predicted"/>
<name>A0AAD8KHU4_TARER</name>
<feature type="region of interest" description="Disordered" evidence="1">
    <location>
        <begin position="1"/>
        <end position="28"/>
    </location>
</feature>
<sequence length="80" mass="8315">MRRAMPDGHSVISGRSNGGCEEEEEEDDDDALMVISCHHPLSPATITIIVGNRYGCGDAGKIVGDEVGVGSVVGVGRYGL</sequence>
<reference evidence="2" key="1">
    <citation type="journal article" date="2023" name="bioRxiv">
        <title>Improved chromosome-level genome assembly for marigold (Tagetes erecta).</title>
        <authorList>
            <person name="Jiang F."/>
            <person name="Yuan L."/>
            <person name="Wang S."/>
            <person name="Wang H."/>
            <person name="Xu D."/>
            <person name="Wang A."/>
            <person name="Fan W."/>
        </authorList>
    </citation>
    <scope>NUCLEOTIDE SEQUENCE</scope>
    <source>
        <strain evidence="2">WSJ</strain>
        <tissue evidence="2">Leaf</tissue>
    </source>
</reference>
<dbReference type="EMBL" id="JAUHHV010000005">
    <property type="protein sequence ID" value="KAK1423185.1"/>
    <property type="molecule type" value="Genomic_DNA"/>
</dbReference>
<evidence type="ECO:0000256" key="1">
    <source>
        <dbReference type="SAM" id="MobiDB-lite"/>
    </source>
</evidence>
<comment type="caution">
    <text evidence="2">The sequence shown here is derived from an EMBL/GenBank/DDBJ whole genome shotgun (WGS) entry which is preliminary data.</text>
</comment>
<dbReference type="Proteomes" id="UP001229421">
    <property type="component" value="Unassembled WGS sequence"/>
</dbReference>
<organism evidence="2 3">
    <name type="scientific">Tagetes erecta</name>
    <name type="common">African marigold</name>
    <dbReference type="NCBI Taxonomy" id="13708"/>
    <lineage>
        <taxon>Eukaryota</taxon>
        <taxon>Viridiplantae</taxon>
        <taxon>Streptophyta</taxon>
        <taxon>Embryophyta</taxon>
        <taxon>Tracheophyta</taxon>
        <taxon>Spermatophyta</taxon>
        <taxon>Magnoliopsida</taxon>
        <taxon>eudicotyledons</taxon>
        <taxon>Gunneridae</taxon>
        <taxon>Pentapetalae</taxon>
        <taxon>asterids</taxon>
        <taxon>campanulids</taxon>
        <taxon>Asterales</taxon>
        <taxon>Asteraceae</taxon>
        <taxon>Asteroideae</taxon>
        <taxon>Heliantheae alliance</taxon>
        <taxon>Tageteae</taxon>
        <taxon>Tagetes</taxon>
    </lineage>
</organism>
<evidence type="ECO:0000313" key="2">
    <source>
        <dbReference type="EMBL" id="KAK1423185.1"/>
    </source>
</evidence>
<keyword evidence="3" id="KW-1185">Reference proteome</keyword>